<dbReference type="AlphaFoldDB" id="I4LRD3"/>
<name>I4LRD3_GARVA</name>
<dbReference type="Proteomes" id="UP000005936">
    <property type="component" value="Unassembled WGS sequence"/>
</dbReference>
<reference evidence="1 2" key="1">
    <citation type="journal article" date="2012" name="J. Bacteriol.">
        <title>Comparative Genomic Analyses of 17 Clinical Isolates of Gardnerella vaginalis Provide Evidence of Multiple Genetically Isolated Clades Consistent with Subspeciation into Genovars.</title>
        <authorList>
            <person name="Ahmed A."/>
            <person name="Earl J."/>
            <person name="Retchless A."/>
            <person name="Hillier S."/>
            <person name="Rabe L."/>
            <person name="Cherpes T."/>
            <person name="Powell E."/>
            <person name="Janto B."/>
            <person name="Eutsey R."/>
            <person name="Hiller N.L."/>
            <person name="Boissy R."/>
            <person name="Dahlgreen M."/>
            <person name="Hall B."/>
            <person name="Costerton J."/>
            <person name="Post J.C."/>
            <person name="Hu F."/>
            <person name="Ehrlich G."/>
        </authorList>
    </citation>
    <scope>NUCLEOTIDE SEQUENCE [LARGE SCALE GENOMIC DNA]</scope>
    <source>
        <strain evidence="1 2">55152</strain>
    </source>
</reference>
<comment type="caution">
    <text evidence="1">The sequence shown here is derived from an EMBL/GenBank/DDBJ whole genome shotgun (WGS) entry which is preliminary data.</text>
</comment>
<sequence>MQNVGAEFAVMLPNHALRKTCAFPARFFAA</sequence>
<evidence type="ECO:0000313" key="2">
    <source>
        <dbReference type="Proteomes" id="UP000005936"/>
    </source>
</evidence>
<proteinExistence type="predicted"/>
<gene>
    <name evidence="1" type="ORF">CGSMWGv55152_05224</name>
</gene>
<evidence type="ECO:0000313" key="1">
    <source>
        <dbReference type="EMBL" id="EIK79523.1"/>
    </source>
</evidence>
<accession>I4LRD3</accession>
<organism evidence="1 2">
    <name type="scientific">Gardnerella vaginalis 55152</name>
    <dbReference type="NCBI Taxonomy" id="698955"/>
    <lineage>
        <taxon>Bacteria</taxon>
        <taxon>Bacillati</taxon>
        <taxon>Actinomycetota</taxon>
        <taxon>Actinomycetes</taxon>
        <taxon>Bifidobacteriales</taxon>
        <taxon>Bifidobacteriaceae</taxon>
        <taxon>Gardnerella</taxon>
    </lineage>
</organism>
<protein>
    <submittedName>
        <fullName evidence="1">Uncharacterized protein</fullName>
    </submittedName>
</protein>
<dbReference type="EMBL" id="ADEQ01000016">
    <property type="protein sequence ID" value="EIK79523.1"/>
    <property type="molecule type" value="Genomic_DNA"/>
</dbReference>